<proteinExistence type="predicted"/>
<protein>
    <submittedName>
        <fullName evidence="2">Uncharacterized protein</fullName>
    </submittedName>
</protein>
<feature type="compositionally biased region" description="Low complexity" evidence="1">
    <location>
        <begin position="124"/>
        <end position="150"/>
    </location>
</feature>
<organism evidence="2 3">
    <name type="scientific">Nannocystis exedens</name>
    <dbReference type="NCBI Taxonomy" id="54"/>
    <lineage>
        <taxon>Bacteria</taxon>
        <taxon>Pseudomonadati</taxon>
        <taxon>Myxococcota</taxon>
        <taxon>Polyangia</taxon>
        <taxon>Nannocystales</taxon>
        <taxon>Nannocystaceae</taxon>
        <taxon>Nannocystis</taxon>
    </lineage>
</organism>
<dbReference type="AlphaFoldDB" id="A0A1I2EAL5"/>
<keyword evidence="3" id="KW-1185">Reference proteome</keyword>
<dbReference type="Proteomes" id="UP000199400">
    <property type="component" value="Unassembled WGS sequence"/>
</dbReference>
<dbReference type="EMBL" id="FOMX01000022">
    <property type="protein sequence ID" value="SFE89723.1"/>
    <property type="molecule type" value="Genomic_DNA"/>
</dbReference>
<feature type="compositionally biased region" description="Basic residues" evidence="1">
    <location>
        <begin position="249"/>
        <end position="265"/>
    </location>
</feature>
<evidence type="ECO:0000313" key="2">
    <source>
        <dbReference type="EMBL" id="SFE89723.1"/>
    </source>
</evidence>
<feature type="region of interest" description="Disordered" evidence="1">
    <location>
        <begin position="1"/>
        <end position="157"/>
    </location>
</feature>
<reference evidence="3" key="1">
    <citation type="submission" date="2016-10" db="EMBL/GenBank/DDBJ databases">
        <authorList>
            <person name="Varghese N."/>
            <person name="Submissions S."/>
        </authorList>
    </citation>
    <scope>NUCLEOTIDE SEQUENCE [LARGE SCALE GENOMIC DNA]</scope>
    <source>
        <strain evidence="3">ATCC 25963</strain>
    </source>
</reference>
<accession>A0A1I2EAL5</accession>
<dbReference type="STRING" id="54.SAMN02745121_05966"/>
<evidence type="ECO:0000313" key="3">
    <source>
        <dbReference type="Proteomes" id="UP000199400"/>
    </source>
</evidence>
<feature type="compositionally biased region" description="Basic and acidic residues" evidence="1">
    <location>
        <begin position="60"/>
        <end position="98"/>
    </location>
</feature>
<sequence length="293" mass="33481">MSSSGRWRRERHPRRHQPRPPPRLGRRRQPDQVEHDEASQLDRVDRRQRRLQDPLAAAHGVDELRPLAVDRQERDPVERAAVDRLAEVRRQAQGDRGRHVPRRPHVSALLLAEQPRERRQPPLAARGCTGPRGRTPPTSGRTTPASPGRPARSRAARARLVHDPAPELSRLPPALVARVRAQHEEQHEEHPLCIAPAPRRADPTRRSRGRVQSMNHKARKPWPGGSPSARPTRATRARLAKNADWRCRAGPRWRNPHGCARRNTRGRTDGLRPADRRSVGWTSYAQRLFQKDP</sequence>
<name>A0A1I2EAL5_9BACT</name>
<feature type="compositionally biased region" description="Basic residues" evidence="1">
    <location>
        <begin position="1"/>
        <end position="18"/>
    </location>
</feature>
<feature type="region of interest" description="Disordered" evidence="1">
    <location>
        <begin position="248"/>
        <end position="280"/>
    </location>
</feature>
<feature type="region of interest" description="Disordered" evidence="1">
    <location>
        <begin position="197"/>
        <end position="234"/>
    </location>
</feature>
<gene>
    <name evidence="2" type="ORF">SAMN02745121_05966</name>
</gene>
<evidence type="ECO:0000256" key="1">
    <source>
        <dbReference type="SAM" id="MobiDB-lite"/>
    </source>
</evidence>
<feature type="compositionally biased region" description="Basic and acidic residues" evidence="1">
    <location>
        <begin position="266"/>
        <end position="278"/>
    </location>
</feature>
<feature type="compositionally biased region" description="Basic and acidic residues" evidence="1">
    <location>
        <begin position="28"/>
        <end position="45"/>
    </location>
</feature>